<dbReference type="PANTHER" id="PTHR42862">
    <property type="entry name" value="DELTA-1-PYRROLINE-5-CARBOXYLATE DEHYDROGENASE 1, ISOFORM A-RELATED"/>
    <property type="match status" value="1"/>
</dbReference>
<dbReference type="InterPro" id="IPR016163">
    <property type="entry name" value="Ald_DH_C"/>
</dbReference>
<dbReference type="SUPFAM" id="SSF53720">
    <property type="entry name" value="ALDH-like"/>
    <property type="match status" value="1"/>
</dbReference>
<protein>
    <recommendedName>
        <fullName evidence="2">L-glutamate gamma-semialdehyde dehydrogenase</fullName>
        <ecNumber evidence="2">1.2.1.88</ecNumber>
    </recommendedName>
</protein>
<dbReference type="InterPro" id="IPR050485">
    <property type="entry name" value="Proline_metab_enzyme"/>
</dbReference>
<accession>A0ABY5W8G7</accession>
<evidence type="ECO:0000313" key="7">
    <source>
        <dbReference type="EMBL" id="UWP85655.1"/>
    </source>
</evidence>
<dbReference type="InterPro" id="IPR016161">
    <property type="entry name" value="Ald_DH/histidinol_DH"/>
</dbReference>
<sequence length="513" mass="54117">MTAKVDYTSTALPDDLGAAFESALRRLRAEKPPVEEHIIGGARRSDGIVFERFDPCHPGVRVSAAHAAPVALVTTAIEQARIAYRAWRRATVEERCNSLLKAADRINSDVAELSAILSAETGKTRLEAIGEVQEAADIIKHYTRLMTENDGYNHTMKQSPTEDTYDVLVPYGVFGVLAPFNFPFALATGMMVGALVAGNTVVCKPSDKTPRSTAAVAAILADALPAGVVNLVHGGADIGRAIVGSDIDGIAFTGSAEIGWQIVAATTPKGLPRPVLAEMGGQNPAVVGASADLDAAASGIVRSAFGLSGQKCSACRRVVVVREVADKLISKIVEKAEALTIGDPIDEATFMGPVIDDSIGARIDEALKLAAADGQVLTGERLDREGNWFSPIVVSNLPVGHTLTRDELFAPFLTITEVDTFQDALDEANDVPYGLSAGVFSGDQAEVDQFVDQIEAGVIYINRAAGATTGAWPGVQSFCGWKRSGSAGKGGLGHWYIQGFMREQSRTIAKPAS</sequence>
<keyword evidence="4" id="KW-0520">NAD</keyword>
<evidence type="ECO:0000256" key="5">
    <source>
        <dbReference type="ARBA" id="ARBA00048142"/>
    </source>
</evidence>
<keyword evidence="8" id="KW-1185">Reference proteome</keyword>
<dbReference type="InterPro" id="IPR015590">
    <property type="entry name" value="Aldehyde_DH_dom"/>
</dbReference>
<dbReference type="InterPro" id="IPR016162">
    <property type="entry name" value="Ald_DH_N"/>
</dbReference>
<dbReference type="Gene3D" id="3.40.309.10">
    <property type="entry name" value="Aldehyde Dehydrogenase, Chain A, domain 2"/>
    <property type="match status" value="1"/>
</dbReference>
<evidence type="ECO:0000259" key="6">
    <source>
        <dbReference type="Pfam" id="PF00171"/>
    </source>
</evidence>
<keyword evidence="3" id="KW-0560">Oxidoreductase</keyword>
<organism evidence="7 8">
    <name type="scientific">Dactylosporangium fulvum</name>
    <dbReference type="NCBI Taxonomy" id="53359"/>
    <lineage>
        <taxon>Bacteria</taxon>
        <taxon>Bacillati</taxon>
        <taxon>Actinomycetota</taxon>
        <taxon>Actinomycetes</taxon>
        <taxon>Micromonosporales</taxon>
        <taxon>Micromonosporaceae</taxon>
        <taxon>Dactylosporangium</taxon>
    </lineage>
</organism>
<comment type="catalytic activity">
    <reaction evidence="5">
        <text>L-glutamate 5-semialdehyde + NAD(+) + H2O = L-glutamate + NADH + 2 H(+)</text>
        <dbReference type="Rhea" id="RHEA:30235"/>
        <dbReference type="ChEBI" id="CHEBI:15377"/>
        <dbReference type="ChEBI" id="CHEBI:15378"/>
        <dbReference type="ChEBI" id="CHEBI:29985"/>
        <dbReference type="ChEBI" id="CHEBI:57540"/>
        <dbReference type="ChEBI" id="CHEBI:57945"/>
        <dbReference type="ChEBI" id="CHEBI:58066"/>
        <dbReference type="EC" id="1.2.1.88"/>
    </reaction>
</comment>
<dbReference type="PROSITE" id="PS00070">
    <property type="entry name" value="ALDEHYDE_DEHYDR_CYS"/>
    <property type="match status" value="1"/>
</dbReference>
<dbReference type="Pfam" id="PF00171">
    <property type="entry name" value="Aldedh"/>
    <property type="match status" value="1"/>
</dbReference>
<reference evidence="7" key="2">
    <citation type="submission" date="2022-09" db="EMBL/GenBank/DDBJ databases">
        <title>Biosynthetic gene clusters of Dactylosporangioum fulvum.</title>
        <authorList>
            <person name="Caradec T."/>
        </authorList>
    </citation>
    <scope>NUCLEOTIDE SEQUENCE</scope>
    <source>
        <strain evidence="7">NRRL B-16292</strain>
    </source>
</reference>
<dbReference type="PANTHER" id="PTHR42862:SF1">
    <property type="entry name" value="DELTA-1-PYRROLINE-5-CARBOXYLATE DEHYDROGENASE 2, ISOFORM A-RELATED"/>
    <property type="match status" value="1"/>
</dbReference>
<feature type="domain" description="Aldehyde dehydrogenase" evidence="6">
    <location>
        <begin position="50"/>
        <end position="502"/>
    </location>
</feature>
<evidence type="ECO:0000256" key="1">
    <source>
        <dbReference type="ARBA" id="ARBA00004786"/>
    </source>
</evidence>
<dbReference type="EMBL" id="CP073720">
    <property type="protein sequence ID" value="UWP85655.1"/>
    <property type="molecule type" value="Genomic_DNA"/>
</dbReference>
<evidence type="ECO:0000313" key="8">
    <source>
        <dbReference type="Proteomes" id="UP001059617"/>
    </source>
</evidence>
<gene>
    <name evidence="7" type="ORF">Dfulv_16000</name>
</gene>
<name>A0ABY5W8G7_9ACTN</name>
<evidence type="ECO:0000256" key="2">
    <source>
        <dbReference type="ARBA" id="ARBA00012884"/>
    </source>
</evidence>
<dbReference type="Proteomes" id="UP001059617">
    <property type="component" value="Chromosome"/>
</dbReference>
<dbReference type="EC" id="1.2.1.88" evidence="2"/>
<proteinExistence type="predicted"/>
<comment type="pathway">
    <text evidence="1">Amino-acid degradation; L-proline degradation into L-glutamate; L-glutamate from L-proline: step 2/2.</text>
</comment>
<evidence type="ECO:0000256" key="3">
    <source>
        <dbReference type="ARBA" id="ARBA00023002"/>
    </source>
</evidence>
<evidence type="ECO:0000256" key="4">
    <source>
        <dbReference type="ARBA" id="ARBA00023027"/>
    </source>
</evidence>
<reference evidence="7" key="1">
    <citation type="submission" date="2021-04" db="EMBL/GenBank/DDBJ databases">
        <authorList>
            <person name="Hartkoorn R.C."/>
            <person name="Beaudoing E."/>
            <person name="Hot D."/>
        </authorList>
    </citation>
    <scope>NUCLEOTIDE SEQUENCE</scope>
    <source>
        <strain evidence="7">NRRL B-16292</strain>
    </source>
</reference>
<dbReference type="Gene3D" id="3.40.605.10">
    <property type="entry name" value="Aldehyde Dehydrogenase, Chain A, domain 1"/>
    <property type="match status" value="1"/>
</dbReference>
<dbReference type="InterPro" id="IPR016160">
    <property type="entry name" value="Ald_DH_CS_CYS"/>
</dbReference>
<dbReference type="RefSeq" id="WP_259863824.1">
    <property type="nucleotide sequence ID" value="NZ_BAAAST010000012.1"/>
</dbReference>